<protein>
    <submittedName>
        <fullName evidence="1">Uncharacterized protein</fullName>
    </submittedName>
</protein>
<sequence>MLNWNSDGKYFDVIEPMEMDSSILNSPKFEGDSLRKVVLRKFPKDNYFVKALQKVVHNTRPKIDGKDRGHLIADSFQDYLLTKCEIEEHQREVHQFFGKGNNVNIRSQSPESNRNSTELAGQLRFEQLVIDFLKKSENGEVYFEIEETTLSGKLGRRIFIKFLDSIRDDIHVFIPEER</sequence>
<dbReference type="EMBL" id="FIGB01000002">
    <property type="protein sequence ID" value="CYU40111.1"/>
    <property type="molecule type" value="Genomic_DNA"/>
</dbReference>
<dbReference type="Gene3D" id="3.40.570.10">
    <property type="entry name" value="Extracellular Endonuclease, subunit A"/>
    <property type="match status" value="1"/>
</dbReference>
<evidence type="ECO:0000313" key="2">
    <source>
        <dbReference type="Proteomes" id="UP000073390"/>
    </source>
</evidence>
<comment type="caution">
    <text evidence="1">The sequence shown here is derived from an EMBL/GenBank/DDBJ whole genome shotgun (WGS) entry which is preliminary data.</text>
</comment>
<organism evidence="1 2">
    <name type="scientific">Streptococcus suis</name>
    <dbReference type="NCBI Taxonomy" id="1307"/>
    <lineage>
        <taxon>Bacteria</taxon>
        <taxon>Bacillati</taxon>
        <taxon>Bacillota</taxon>
        <taxon>Bacilli</taxon>
        <taxon>Lactobacillales</taxon>
        <taxon>Streptococcaceae</taxon>
        <taxon>Streptococcus</taxon>
    </lineage>
</organism>
<dbReference type="RefSeq" id="WP_044676468.1">
    <property type="nucleotide sequence ID" value="NZ_CEEA01000048.1"/>
</dbReference>
<name>A0AB33U142_STRSU</name>
<dbReference type="AlphaFoldDB" id="A0AB33U142"/>
<gene>
    <name evidence="1" type="ORF">ERS132389_00782</name>
</gene>
<evidence type="ECO:0000313" key="1">
    <source>
        <dbReference type="EMBL" id="CYU40111.1"/>
    </source>
</evidence>
<proteinExistence type="predicted"/>
<dbReference type="InterPro" id="IPR044929">
    <property type="entry name" value="DNA/RNA_non-sp_Endonuclease_sf"/>
</dbReference>
<dbReference type="Proteomes" id="UP000073390">
    <property type="component" value="Unassembled WGS sequence"/>
</dbReference>
<accession>A0AB33U142</accession>
<reference evidence="1 2" key="1">
    <citation type="submission" date="2016-02" db="EMBL/GenBank/DDBJ databases">
        <authorList>
            <consortium name="Pathogen Informatics"/>
        </authorList>
    </citation>
    <scope>NUCLEOTIDE SEQUENCE [LARGE SCALE GENOMIC DNA]</scope>
    <source>
        <strain evidence="1 2">LSS27</strain>
    </source>
</reference>